<name>A0A2G8RG32_9RHOB</name>
<accession>A0A2G8RG32</accession>
<proteinExistence type="predicted"/>
<evidence type="ECO:0000313" key="2">
    <source>
        <dbReference type="EMBL" id="PIL20510.1"/>
    </source>
</evidence>
<sequence length="87" mass="9670">MLDETPHKYFTTSRTNARPHKEGGKIAVHFAEAPKRNPETGLTSYSMIWPGLLVVDGITDPEGFAQTVADILNENAHRFFDSAKPKT</sequence>
<feature type="region of interest" description="Disordered" evidence="1">
    <location>
        <begin position="1"/>
        <end position="21"/>
    </location>
</feature>
<dbReference type="RefSeq" id="WP_099910459.1">
    <property type="nucleotide sequence ID" value="NZ_AWWI01000060.1"/>
</dbReference>
<evidence type="ECO:0000313" key="3">
    <source>
        <dbReference type="Proteomes" id="UP000231259"/>
    </source>
</evidence>
<dbReference type="AlphaFoldDB" id="A0A2G8RG32"/>
<protein>
    <submittedName>
        <fullName evidence="2">Uncharacterized protein</fullName>
    </submittedName>
</protein>
<keyword evidence="3" id="KW-1185">Reference proteome</keyword>
<evidence type="ECO:0000256" key="1">
    <source>
        <dbReference type="SAM" id="MobiDB-lite"/>
    </source>
</evidence>
<dbReference type="EMBL" id="AWWI01000060">
    <property type="protein sequence ID" value="PIL20510.1"/>
    <property type="molecule type" value="Genomic_DNA"/>
</dbReference>
<reference evidence="2 3" key="1">
    <citation type="submission" date="2013-09" db="EMBL/GenBank/DDBJ databases">
        <title>Genome sequencing of Phaeobacter antarcticus sp. nov. SM1211.</title>
        <authorList>
            <person name="Zhang X.-Y."/>
            <person name="Liu C."/>
            <person name="Chen X.-L."/>
            <person name="Xie B.-B."/>
            <person name="Qin Q.-L."/>
            <person name="Rong J.-C."/>
            <person name="Zhang Y.-Z."/>
        </authorList>
    </citation>
    <scope>NUCLEOTIDE SEQUENCE [LARGE SCALE GENOMIC DNA]</scope>
    <source>
        <strain evidence="2 3">SM1211</strain>
    </source>
</reference>
<gene>
    <name evidence="2" type="ORF">P775_08250</name>
</gene>
<organism evidence="2 3">
    <name type="scientific">Puniceibacterium antarcticum</name>
    <dbReference type="NCBI Taxonomy" id="1206336"/>
    <lineage>
        <taxon>Bacteria</taxon>
        <taxon>Pseudomonadati</taxon>
        <taxon>Pseudomonadota</taxon>
        <taxon>Alphaproteobacteria</taxon>
        <taxon>Rhodobacterales</taxon>
        <taxon>Paracoccaceae</taxon>
        <taxon>Puniceibacterium</taxon>
    </lineage>
</organism>
<comment type="caution">
    <text evidence="2">The sequence shown here is derived from an EMBL/GenBank/DDBJ whole genome shotgun (WGS) entry which is preliminary data.</text>
</comment>
<dbReference type="Proteomes" id="UP000231259">
    <property type="component" value="Unassembled WGS sequence"/>
</dbReference>